<dbReference type="GO" id="GO:0051881">
    <property type="term" value="P:regulation of mitochondrial membrane potential"/>
    <property type="evidence" value="ECO:0007669"/>
    <property type="project" value="TreeGrafter"/>
</dbReference>
<organism evidence="2 3">
    <name type="scientific">Dimorphilus gyrociliatus</name>
    <dbReference type="NCBI Taxonomy" id="2664684"/>
    <lineage>
        <taxon>Eukaryota</taxon>
        <taxon>Metazoa</taxon>
        <taxon>Spiralia</taxon>
        <taxon>Lophotrochozoa</taxon>
        <taxon>Annelida</taxon>
        <taxon>Polychaeta</taxon>
        <taxon>Polychaeta incertae sedis</taxon>
        <taxon>Dinophilidae</taxon>
        <taxon>Dimorphilus</taxon>
    </lineage>
</organism>
<dbReference type="InterPro" id="IPR029393">
    <property type="entry name" value="FUS1"/>
</dbReference>
<dbReference type="Proteomes" id="UP000549394">
    <property type="component" value="Unassembled WGS sequence"/>
</dbReference>
<comment type="caution">
    <text evidence="2">The sequence shown here is derived from an EMBL/GenBank/DDBJ whole genome shotgun (WGS) entry which is preliminary data.</text>
</comment>
<proteinExistence type="predicted"/>
<name>A0A7I8VKP6_9ANNE</name>
<dbReference type="PANTHER" id="PTHR15453:SF8">
    <property type="entry name" value="TUMOR SUPPRESSOR CANDIDATE 2"/>
    <property type="match status" value="1"/>
</dbReference>
<dbReference type="OrthoDB" id="9025707at2759"/>
<reference evidence="2 3" key="1">
    <citation type="submission" date="2020-08" db="EMBL/GenBank/DDBJ databases">
        <authorList>
            <person name="Hejnol A."/>
        </authorList>
    </citation>
    <scope>NUCLEOTIDE SEQUENCE [LARGE SCALE GENOMIC DNA]</scope>
</reference>
<dbReference type="Pfam" id="PF15000">
    <property type="entry name" value="TUSC2"/>
    <property type="match status" value="1"/>
</dbReference>
<accession>A0A7I8VKP6</accession>
<feature type="region of interest" description="Disordered" evidence="1">
    <location>
        <begin position="1"/>
        <end position="28"/>
    </location>
</feature>
<evidence type="ECO:0000313" key="3">
    <source>
        <dbReference type="Proteomes" id="UP000549394"/>
    </source>
</evidence>
<dbReference type="GO" id="GO:0005739">
    <property type="term" value="C:mitochondrion"/>
    <property type="evidence" value="ECO:0007669"/>
    <property type="project" value="TreeGrafter"/>
</dbReference>
<evidence type="ECO:0000256" key="1">
    <source>
        <dbReference type="SAM" id="MobiDB-lite"/>
    </source>
</evidence>
<feature type="compositionally biased region" description="Polar residues" evidence="1">
    <location>
        <begin position="15"/>
        <end position="28"/>
    </location>
</feature>
<protein>
    <submittedName>
        <fullName evidence="2">DgyrCDS4804</fullName>
    </submittedName>
</protein>
<dbReference type="PANTHER" id="PTHR15453">
    <property type="entry name" value="TUMOR SUPPRESSOR CANDIDATE 2"/>
    <property type="match status" value="1"/>
</dbReference>
<keyword evidence="3" id="KW-1185">Reference proteome</keyword>
<dbReference type="EMBL" id="CAJFCJ010000006">
    <property type="protein sequence ID" value="CAD5115864.1"/>
    <property type="molecule type" value="Genomic_DNA"/>
</dbReference>
<sequence>MGQASSRIAKGVLSPFTQKTTKETPPNNQLLVSPFVYVVNSGLYVDEDGFVANEFYVQVHDRATGRRTMKKNDRVRPYGEIKLDIPRIKVDLPIVICEAPS</sequence>
<evidence type="ECO:0000313" key="2">
    <source>
        <dbReference type="EMBL" id="CAD5115864.1"/>
    </source>
</evidence>
<gene>
    <name evidence="2" type="ORF">DGYR_LOCUS4555</name>
</gene>
<dbReference type="AlphaFoldDB" id="A0A7I8VKP6"/>